<dbReference type="EMBL" id="JACHIG010000001">
    <property type="protein sequence ID" value="MBB5031008.1"/>
    <property type="molecule type" value="Genomic_DNA"/>
</dbReference>
<gene>
    <name evidence="1" type="ORF">HNQ65_000562</name>
</gene>
<evidence type="ECO:0000313" key="1">
    <source>
        <dbReference type="EMBL" id="MBB5031008.1"/>
    </source>
</evidence>
<dbReference type="AlphaFoldDB" id="A0A7W8DIG4"/>
<keyword evidence="2" id="KW-1185">Reference proteome</keyword>
<accession>A0A7W8DIG4</accession>
<organism evidence="1 2">
    <name type="scientific">Prosthecobacter vanneervenii</name>
    <dbReference type="NCBI Taxonomy" id="48466"/>
    <lineage>
        <taxon>Bacteria</taxon>
        <taxon>Pseudomonadati</taxon>
        <taxon>Verrucomicrobiota</taxon>
        <taxon>Verrucomicrobiia</taxon>
        <taxon>Verrucomicrobiales</taxon>
        <taxon>Verrucomicrobiaceae</taxon>
        <taxon>Prosthecobacter</taxon>
    </lineage>
</organism>
<sequence>MWPVASLRGKILINKDFSCSQSRFDVFIFSPTMKFTHFLTLTAATLATTASAQTAAPGATESPAPEHKVILTPTQTTHILKELEKVESQIGKGRGSIFGAAVAKFREGMASPAAAMALYLDCYKLEHFDRKNLKQADFMDWRNKNEAKLKDEDFKKALMLQLEYLVLTIQAQDIDEPKKLASIVPALQAFLGKAVIAIQGTTAHSASGAVTDKDAKGGKKGGGNVPAGDILGTLRQSVAESDFAKAYSLEDFLKREDWEYQPLSVRGIYSNAIFPYYLAEKPTELPAQWDSRISAEMAIRKALMSETEFVEYSKDAGPRLQWEKNNYLVENDVNAVNAMADMLKVIQTYPSHPDANTWLKAFRELVKNVSEPGAVPEVPGAEKPAAQ</sequence>
<proteinExistence type="predicted"/>
<comment type="caution">
    <text evidence="1">The sequence shown here is derived from an EMBL/GenBank/DDBJ whole genome shotgun (WGS) entry which is preliminary data.</text>
</comment>
<evidence type="ECO:0000313" key="2">
    <source>
        <dbReference type="Proteomes" id="UP000590740"/>
    </source>
</evidence>
<name>A0A7W8DIG4_9BACT</name>
<dbReference type="Proteomes" id="UP000590740">
    <property type="component" value="Unassembled WGS sequence"/>
</dbReference>
<protein>
    <submittedName>
        <fullName evidence="1">Uncharacterized protein</fullName>
    </submittedName>
</protein>
<dbReference type="RefSeq" id="WP_184337955.1">
    <property type="nucleotide sequence ID" value="NZ_JACHIG010000001.1"/>
</dbReference>
<reference evidence="1 2" key="1">
    <citation type="submission" date="2020-08" db="EMBL/GenBank/DDBJ databases">
        <title>Genomic Encyclopedia of Type Strains, Phase IV (KMG-IV): sequencing the most valuable type-strain genomes for metagenomic binning, comparative biology and taxonomic classification.</title>
        <authorList>
            <person name="Goeker M."/>
        </authorList>
    </citation>
    <scope>NUCLEOTIDE SEQUENCE [LARGE SCALE GENOMIC DNA]</scope>
    <source>
        <strain evidence="1 2">DSM 12252</strain>
    </source>
</reference>